<protein>
    <submittedName>
        <fullName evidence="2">Uncharacterized protein</fullName>
    </submittedName>
</protein>
<feature type="region of interest" description="Disordered" evidence="1">
    <location>
        <begin position="74"/>
        <end position="110"/>
    </location>
</feature>
<organism evidence="2 3">
    <name type="scientific">Teichococcus deserti</name>
    <dbReference type="NCBI Taxonomy" id="1817963"/>
    <lineage>
        <taxon>Bacteria</taxon>
        <taxon>Pseudomonadati</taxon>
        <taxon>Pseudomonadota</taxon>
        <taxon>Alphaproteobacteria</taxon>
        <taxon>Acetobacterales</taxon>
        <taxon>Roseomonadaceae</taxon>
        <taxon>Roseomonas</taxon>
    </lineage>
</organism>
<keyword evidence="3" id="KW-1185">Reference proteome</keyword>
<dbReference type="AlphaFoldDB" id="A0A1V2H0M3"/>
<name>A0A1V2H0M3_9PROT</name>
<evidence type="ECO:0000256" key="1">
    <source>
        <dbReference type="SAM" id="MobiDB-lite"/>
    </source>
</evidence>
<accession>A0A1V2H0M3</accession>
<gene>
    <name evidence="2" type="ORF">BKE38_19665</name>
</gene>
<sequence length="110" mass="11119">MLVVLPTLGLPDAAAAATTTGCGGRTSQGRSFCSVSCGGETRQQSCGDGQVCECRCGPSRPQCRCRPIGAGALQEGRREGARSAGGSGQQALERKTPPALQAPAGLRMSP</sequence>
<proteinExistence type="predicted"/>
<dbReference type="Proteomes" id="UP000188879">
    <property type="component" value="Unassembled WGS sequence"/>
</dbReference>
<comment type="caution">
    <text evidence="2">The sequence shown here is derived from an EMBL/GenBank/DDBJ whole genome shotgun (WGS) entry which is preliminary data.</text>
</comment>
<evidence type="ECO:0000313" key="2">
    <source>
        <dbReference type="EMBL" id="ONG50058.1"/>
    </source>
</evidence>
<reference evidence="2 3" key="1">
    <citation type="submission" date="2016-10" db="EMBL/GenBank/DDBJ databases">
        <title>Draft Genome sequence of Roseomonas sp. strain M3.</title>
        <authorList>
            <person name="Subhash Y."/>
            <person name="Lee S."/>
        </authorList>
    </citation>
    <scope>NUCLEOTIDE SEQUENCE [LARGE SCALE GENOMIC DNA]</scope>
    <source>
        <strain evidence="2 3">M3</strain>
    </source>
</reference>
<evidence type="ECO:0000313" key="3">
    <source>
        <dbReference type="Proteomes" id="UP000188879"/>
    </source>
</evidence>
<dbReference type="EMBL" id="MLCO01000209">
    <property type="protein sequence ID" value="ONG50058.1"/>
    <property type="molecule type" value="Genomic_DNA"/>
</dbReference>